<gene>
    <name evidence="2" type="ORF">FB470_005679</name>
</gene>
<evidence type="ECO:0000256" key="1">
    <source>
        <dbReference type="SAM" id="Phobius"/>
    </source>
</evidence>
<sequence length="74" mass="7959">MSEQRDPAVTAQRRRLRWGSILATVLALAILLPGAAGALGTTSNWLPYGVALAVLAAIGWYQFRRLSGGTPRRP</sequence>
<accession>A0ABU0F3M1</accession>
<name>A0ABU0F3M1_9PSEU</name>
<comment type="caution">
    <text evidence="2">The sequence shown here is derived from an EMBL/GenBank/DDBJ whole genome shotgun (WGS) entry which is preliminary data.</text>
</comment>
<protein>
    <submittedName>
        <fullName evidence="2">Uncharacterized protein</fullName>
    </submittedName>
</protein>
<keyword evidence="3" id="KW-1185">Reference proteome</keyword>
<keyword evidence="1" id="KW-0812">Transmembrane</keyword>
<feature type="transmembrane region" description="Helical" evidence="1">
    <location>
        <begin position="21"/>
        <end position="39"/>
    </location>
</feature>
<evidence type="ECO:0000313" key="3">
    <source>
        <dbReference type="Proteomes" id="UP001229651"/>
    </source>
</evidence>
<feature type="transmembrane region" description="Helical" evidence="1">
    <location>
        <begin position="45"/>
        <end position="63"/>
    </location>
</feature>
<evidence type="ECO:0000313" key="2">
    <source>
        <dbReference type="EMBL" id="MDQ0381685.1"/>
    </source>
</evidence>
<dbReference type="EMBL" id="JAUSUT010000001">
    <property type="protein sequence ID" value="MDQ0381685.1"/>
    <property type="molecule type" value="Genomic_DNA"/>
</dbReference>
<keyword evidence="1" id="KW-1133">Transmembrane helix</keyword>
<reference evidence="2 3" key="1">
    <citation type="submission" date="2023-07" db="EMBL/GenBank/DDBJ databases">
        <title>Sequencing the genomes of 1000 actinobacteria strains.</title>
        <authorList>
            <person name="Klenk H.-P."/>
        </authorList>
    </citation>
    <scope>NUCLEOTIDE SEQUENCE [LARGE SCALE GENOMIC DNA]</scope>
    <source>
        <strain evidence="2 3">DSM 45805</strain>
    </source>
</reference>
<keyword evidence="1" id="KW-0472">Membrane</keyword>
<dbReference type="Proteomes" id="UP001229651">
    <property type="component" value="Unassembled WGS sequence"/>
</dbReference>
<proteinExistence type="predicted"/>
<dbReference type="RefSeq" id="WP_306996449.1">
    <property type="nucleotide sequence ID" value="NZ_JAUSUT010000001.1"/>
</dbReference>
<organism evidence="2 3">
    <name type="scientific">Amycolatopsis thermophila</name>
    <dbReference type="NCBI Taxonomy" id="206084"/>
    <lineage>
        <taxon>Bacteria</taxon>
        <taxon>Bacillati</taxon>
        <taxon>Actinomycetota</taxon>
        <taxon>Actinomycetes</taxon>
        <taxon>Pseudonocardiales</taxon>
        <taxon>Pseudonocardiaceae</taxon>
        <taxon>Amycolatopsis</taxon>
    </lineage>
</organism>